<keyword evidence="1" id="KW-1133">Transmembrane helix</keyword>
<organism evidence="3 4">
    <name type="scientific">Zongyangia hominis</name>
    <dbReference type="NCBI Taxonomy" id="2763677"/>
    <lineage>
        <taxon>Bacteria</taxon>
        <taxon>Bacillati</taxon>
        <taxon>Bacillota</taxon>
        <taxon>Clostridia</taxon>
        <taxon>Eubacteriales</taxon>
        <taxon>Oscillospiraceae</taxon>
        <taxon>Zongyangia</taxon>
    </lineage>
</organism>
<evidence type="ECO:0000256" key="1">
    <source>
        <dbReference type="SAM" id="Phobius"/>
    </source>
</evidence>
<reference evidence="3" key="1">
    <citation type="submission" date="2020-08" db="EMBL/GenBank/DDBJ databases">
        <title>Genome public.</title>
        <authorList>
            <person name="Liu C."/>
            <person name="Sun Q."/>
        </authorList>
    </citation>
    <scope>NUCLEOTIDE SEQUENCE</scope>
    <source>
        <strain evidence="3">NSJ-54</strain>
    </source>
</reference>
<evidence type="ECO:0000313" key="4">
    <source>
        <dbReference type="Proteomes" id="UP000660861"/>
    </source>
</evidence>
<comment type="caution">
    <text evidence="3">The sequence shown here is derived from an EMBL/GenBank/DDBJ whole genome shotgun (WGS) entry which is preliminary data.</text>
</comment>
<dbReference type="AlphaFoldDB" id="A0A926ICE4"/>
<evidence type="ECO:0000256" key="2">
    <source>
        <dbReference type="SAM" id="SignalP"/>
    </source>
</evidence>
<feature type="transmembrane region" description="Helical" evidence="1">
    <location>
        <begin position="88"/>
        <end position="107"/>
    </location>
</feature>
<feature type="signal peptide" evidence="2">
    <location>
        <begin position="1"/>
        <end position="28"/>
    </location>
</feature>
<keyword evidence="2" id="KW-0732">Signal</keyword>
<feature type="transmembrane region" description="Helical" evidence="1">
    <location>
        <begin position="49"/>
        <end position="76"/>
    </location>
</feature>
<keyword evidence="1" id="KW-0812">Transmembrane</keyword>
<feature type="chain" id="PRO_5039136849" evidence="2">
    <location>
        <begin position="29"/>
        <end position="132"/>
    </location>
</feature>
<protein>
    <submittedName>
        <fullName evidence="3">Uncharacterized protein</fullName>
    </submittedName>
</protein>
<name>A0A926ICE4_9FIRM</name>
<dbReference type="RefSeq" id="WP_262398125.1">
    <property type="nucleotide sequence ID" value="NZ_JACRTC010000006.1"/>
</dbReference>
<evidence type="ECO:0000313" key="3">
    <source>
        <dbReference type="EMBL" id="MBC8571035.1"/>
    </source>
</evidence>
<sequence>MEVRKKKTLLSLLLLAAAIVLMALPTSAVLTFATSPTETVEKTFSYFNFQIFGMGAVLPPIIACLSVAAALITLWNLLAKEESAMRNLAAWILSLICLLGSLGNLLLTGSVGWAGIGIAVLLFGAFSMQKLA</sequence>
<proteinExistence type="predicted"/>
<keyword evidence="1" id="KW-0472">Membrane</keyword>
<gene>
    <name evidence="3" type="ORF">H8709_09365</name>
</gene>
<dbReference type="EMBL" id="JACRTC010000006">
    <property type="protein sequence ID" value="MBC8571035.1"/>
    <property type="molecule type" value="Genomic_DNA"/>
</dbReference>
<keyword evidence="4" id="KW-1185">Reference proteome</keyword>
<accession>A0A926ICE4</accession>
<dbReference type="Proteomes" id="UP000660861">
    <property type="component" value="Unassembled WGS sequence"/>
</dbReference>